<dbReference type="Gene3D" id="3.40.630.30">
    <property type="match status" value="1"/>
</dbReference>
<dbReference type="GO" id="GO:0016747">
    <property type="term" value="F:acyltransferase activity, transferring groups other than amino-acyl groups"/>
    <property type="evidence" value="ECO:0007669"/>
    <property type="project" value="InterPro"/>
</dbReference>
<gene>
    <name evidence="2" type="ORF">SH1V18_46060</name>
</gene>
<dbReference type="Proteomes" id="UP001144256">
    <property type="component" value="Unassembled WGS sequence"/>
</dbReference>
<dbReference type="InterPro" id="IPR016181">
    <property type="entry name" value="Acyl_CoA_acyltransferase"/>
</dbReference>
<dbReference type="InterPro" id="IPR000182">
    <property type="entry name" value="GNAT_dom"/>
</dbReference>
<dbReference type="PROSITE" id="PS51186">
    <property type="entry name" value="GNAT"/>
    <property type="match status" value="1"/>
</dbReference>
<dbReference type="AlphaFoldDB" id="A0A9W5YG16"/>
<feature type="domain" description="N-acetyltransferase" evidence="1">
    <location>
        <begin position="51"/>
        <end position="208"/>
    </location>
</feature>
<dbReference type="RefSeq" id="WP_281819539.1">
    <property type="nucleotide sequence ID" value="NZ_BRLB01000026.1"/>
</dbReference>
<accession>A0A9W5YG16</accession>
<sequence length="212" mass="24852">MGFKFVNYKSSYTLDAAKMMRKTWHYDKSFEGLKDNIYLYKIFFQYSIISSKYCDLVADENDKLVGILMAGPIIKKKSIKHIGFGINFIYKWLTGKLGKRKAAMNTLFILYEENNKIMKDSNRYDNEINLFFVDEKTRGNGLGKKLMNRYINYCKNQNIRSIILMTDAGCNYGFYDHYGFKRINAIHSNLFAKPELKYNGFAYAYKVEEALS</sequence>
<dbReference type="Pfam" id="PF13673">
    <property type="entry name" value="Acetyltransf_10"/>
    <property type="match status" value="1"/>
</dbReference>
<name>A0A9W5YG16_9FIRM</name>
<evidence type="ECO:0000313" key="2">
    <source>
        <dbReference type="EMBL" id="GKX32126.1"/>
    </source>
</evidence>
<dbReference type="SUPFAM" id="SSF55729">
    <property type="entry name" value="Acyl-CoA N-acyltransferases (Nat)"/>
    <property type="match status" value="1"/>
</dbReference>
<reference evidence="2" key="1">
    <citation type="submission" date="2022-06" db="EMBL/GenBank/DDBJ databases">
        <title>Vallitalea longa sp. nov., an anaerobic bacterium isolated from marine sediment.</title>
        <authorList>
            <person name="Hirano S."/>
            <person name="Terahara T."/>
            <person name="Mori K."/>
            <person name="Hamada M."/>
            <person name="Matsumoto R."/>
            <person name="Kobayashi T."/>
        </authorList>
    </citation>
    <scope>NUCLEOTIDE SEQUENCE</scope>
    <source>
        <strain evidence="2">SH18-1</strain>
    </source>
</reference>
<proteinExistence type="predicted"/>
<dbReference type="EMBL" id="BRLB01000026">
    <property type="protein sequence ID" value="GKX32126.1"/>
    <property type="molecule type" value="Genomic_DNA"/>
</dbReference>
<keyword evidence="3" id="KW-1185">Reference proteome</keyword>
<dbReference type="CDD" id="cd04301">
    <property type="entry name" value="NAT_SF"/>
    <property type="match status" value="1"/>
</dbReference>
<evidence type="ECO:0000259" key="1">
    <source>
        <dbReference type="PROSITE" id="PS51186"/>
    </source>
</evidence>
<evidence type="ECO:0000313" key="3">
    <source>
        <dbReference type="Proteomes" id="UP001144256"/>
    </source>
</evidence>
<protein>
    <recommendedName>
        <fullName evidence="1">N-acetyltransferase domain-containing protein</fullName>
    </recommendedName>
</protein>
<organism evidence="2 3">
    <name type="scientific">Vallitalea longa</name>
    <dbReference type="NCBI Taxonomy" id="2936439"/>
    <lineage>
        <taxon>Bacteria</taxon>
        <taxon>Bacillati</taxon>
        <taxon>Bacillota</taxon>
        <taxon>Clostridia</taxon>
        <taxon>Lachnospirales</taxon>
        <taxon>Vallitaleaceae</taxon>
        <taxon>Vallitalea</taxon>
    </lineage>
</organism>
<comment type="caution">
    <text evidence="2">The sequence shown here is derived from an EMBL/GenBank/DDBJ whole genome shotgun (WGS) entry which is preliminary data.</text>
</comment>